<comment type="caution">
    <text evidence="2">The sequence shown here is derived from an EMBL/GenBank/DDBJ whole genome shotgun (WGS) entry which is preliminary data.</text>
</comment>
<feature type="region of interest" description="Disordered" evidence="1">
    <location>
        <begin position="134"/>
        <end position="181"/>
    </location>
</feature>
<dbReference type="EMBL" id="CAJZBQ010000060">
    <property type="protein sequence ID" value="CAG9334968.1"/>
    <property type="molecule type" value="Genomic_DNA"/>
</dbReference>
<gene>
    <name evidence="2" type="ORF">BSTOLATCC_MIC62549</name>
</gene>
<keyword evidence="3" id="KW-1185">Reference proteome</keyword>
<dbReference type="AlphaFoldDB" id="A0AAU9KDJ6"/>
<evidence type="ECO:0000256" key="1">
    <source>
        <dbReference type="SAM" id="MobiDB-lite"/>
    </source>
</evidence>
<protein>
    <submittedName>
        <fullName evidence="2">Uncharacterized protein</fullName>
    </submittedName>
</protein>
<sequence>MYIGPWQEYKLAQVLKLKNDIYEGSAPSNQTRLNAHVLSLHNKRFDAGSKAHSTPTARSISSETIQKPYPTFDLDTYYKQCKRIENLIAKSETTDETYKKPPIPKNNIRVRKTKNAYVQRLQKMRTLYGLDKEETKSTLDASSETKETESRQGRCPLPIPRYENKNSQNIANKSPLNSKEFSPGIRKIEKTNLLPEVRKSAHSASLSQTSLQNTNIFKLNENTHINDMMPPLKSIDRNENSPRLTENNSIFQQKSVEKFSPAVNRKKLEECKQHESEKIRSESIIMDDKQKAMPSPVLKTFESKDEGLEIKYNSTQETHNEESRFTSNAISKISEKKFEIEEESCEQIDGLLKWVNELPDEISMGSPGVSSKGIVI</sequence>
<evidence type="ECO:0000313" key="3">
    <source>
        <dbReference type="Proteomes" id="UP001162131"/>
    </source>
</evidence>
<reference evidence="2" key="1">
    <citation type="submission" date="2021-09" db="EMBL/GenBank/DDBJ databases">
        <authorList>
            <consortium name="AG Swart"/>
            <person name="Singh M."/>
            <person name="Singh A."/>
            <person name="Seah K."/>
            <person name="Emmerich C."/>
        </authorList>
    </citation>
    <scope>NUCLEOTIDE SEQUENCE</scope>
    <source>
        <strain evidence="2">ATCC30299</strain>
    </source>
</reference>
<dbReference type="Proteomes" id="UP001162131">
    <property type="component" value="Unassembled WGS sequence"/>
</dbReference>
<feature type="compositionally biased region" description="Basic and acidic residues" evidence="1">
    <location>
        <begin position="134"/>
        <end position="152"/>
    </location>
</feature>
<proteinExistence type="predicted"/>
<name>A0AAU9KDJ6_9CILI</name>
<feature type="compositionally biased region" description="Polar residues" evidence="1">
    <location>
        <begin position="165"/>
        <end position="180"/>
    </location>
</feature>
<evidence type="ECO:0000313" key="2">
    <source>
        <dbReference type="EMBL" id="CAG9334968.1"/>
    </source>
</evidence>
<organism evidence="2 3">
    <name type="scientific">Blepharisma stoltei</name>
    <dbReference type="NCBI Taxonomy" id="1481888"/>
    <lineage>
        <taxon>Eukaryota</taxon>
        <taxon>Sar</taxon>
        <taxon>Alveolata</taxon>
        <taxon>Ciliophora</taxon>
        <taxon>Postciliodesmatophora</taxon>
        <taxon>Heterotrichea</taxon>
        <taxon>Heterotrichida</taxon>
        <taxon>Blepharismidae</taxon>
        <taxon>Blepharisma</taxon>
    </lineage>
</organism>
<accession>A0AAU9KDJ6</accession>